<sequence length="329" mass="35120">MANVVLVTGVSGVLGGLMARTLSNDPQLERVIGVDAVPPLHDMGRAQFVRADIRNPMIGKILSQERVDTVLHLGVLATSRQAGSRSSQKEINVIGTMQLLAACQKADTLERLVAKSSSTVYGSSPRDPAMFTEEMTAKRGALGGLGKDSVDIETYIRGFARRSPGVDVCMLRTASIIGPGLRTALSDYFSLPALPVPLGFDGRFQLLGLVDAAAALRLAVHGQVTGIVNVAGDGMLTIRQAARLARLRTIPVVAQSAPLVQQTARYLGWGQFDAEQMDFLCFGRGIDTTRMRVDLGLEPTMTTREVFEDAFRNGPARGLLDAVTGGSRA</sequence>
<dbReference type="InterPro" id="IPR050177">
    <property type="entry name" value="Lipid_A_modif_metabolic_enz"/>
</dbReference>
<dbReference type="Proteomes" id="UP000320244">
    <property type="component" value="Unassembled WGS sequence"/>
</dbReference>
<dbReference type="PANTHER" id="PTHR43245">
    <property type="entry name" value="BIFUNCTIONAL POLYMYXIN RESISTANCE PROTEIN ARNA"/>
    <property type="match status" value="1"/>
</dbReference>
<dbReference type="OrthoDB" id="9795501at2"/>
<evidence type="ECO:0000313" key="3">
    <source>
        <dbReference type="Proteomes" id="UP000320244"/>
    </source>
</evidence>
<dbReference type="PANTHER" id="PTHR43245:SF52">
    <property type="entry name" value="NAD-DEPENDENT EPIMERASE_DEHYDRATASE"/>
    <property type="match status" value="1"/>
</dbReference>
<organism evidence="2 3">
    <name type="scientific">Leekyejoonella antrihumi</name>
    <dbReference type="NCBI Taxonomy" id="1660198"/>
    <lineage>
        <taxon>Bacteria</taxon>
        <taxon>Bacillati</taxon>
        <taxon>Actinomycetota</taxon>
        <taxon>Actinomycetes</taxon>
        <taxon>Micrococcales</taxon>
        <taxon>Dermacoccaceae</taxon>
        <taxon>Leekyejoonella</taxon>
    </lineage>
</organism>
<dbReference type="EMBL" id="VCQV01000025">
    <property type="protein sequence ID" value="TWP34711.1"/>
    <property type="molecule type" value="Genomic_DNA"/>
</dbReference>
<dbReference type="AlphaFoldDB" id="A0A563DXK4"/>
<protein>
    <submittedName>
        <fullName evidence="2">NAD-dependent epimerase/dehydratase family protein</fullName>
    </submittedName>
</protein>
<name>A0A563DXK4_9MICO</name>
<dbReference type="InterPro" id="IPR001509">
    <property type="entry name" value="Epimerase_deHydtase"/>
</dbReference>
<feature type="domain" description="NAD-dependent epimerase/dehydratase" evidence="1">
    <location>
        <begin position="5"/>
        <end position="182"/>
    </location>
</feature>
<dbReference type="SUPFAM" id="SSF51735">
    <property type="entry name" value="NAD(P)-binding Rossmann-fold domains"/>
    <property type="match status" value="1"/>
</dbReference>
<accession>A0A563DXK4</accession>
<evidence type="ECO:0000259" key="1">
    <source>
        <dbReference type="Pfam" id="PF01370"/>
    </source>
</evidence>
<reference evidence="2 3" key="1">
    <citation type="submission" date="2019-05" db="EMBL/GenBank/DDBJ databases">
        <authorList>
            <person name="Lee S.D."/>
        </authorList>
    </citation>
    <scope>NUCLEOTIDE SEQUENCE [LARGE SCALE GENOMIC DNA]</scope>
    <source>
        <strain evidence="2 3">C5-26</strain>
    </source>
</reference>
<dbReference type="RefSeq" id="WP_146318451.1">
    <property type="nucleotide sequence ID" value="NZ_VCQV01000025.1"/>
</dbReference>
<evidence type="ECO:0000313" key="2">
    <source>
        <dbReference type="EMBL" id="TWP34711.1"/>
    </source>
</evidence>
<dbReference type="Pfam" id="PF01370">
    <property type="entry name" value="Epimerase"/>
    <property type="match status" value="1"/>
</dbReference>
<keyword evidence="3" id="KW-1185">Reference proteome</keyword>
<proteinExistence type="predicted"/>
<gene>
    <name evidence="2" type="ORF">FGL98_16495</name>
</gene>
<dbReference type="Gene3D" id="3.40.50.720">
    <property type="entry name" value="NAD(P)-binding Rossmann-like Domain"/>
    <property type="match status" value="1"/>
</dbReference>
<dbReference type="InterPro" id="IPR036291">
    <property type="entry name" value="NAD(P)-bd_dom_sf"/>
</dbReference>
<comment type="caution">
    <text evidence="2">The sequence shown here is derived from an EMBL/GenBank/DDBJ whole genome shotgun (WGS) entry which is preliminary data.</text>
</comment>
<reference evidence="2 3" key="2">
    <citation type="submission" date="2019-08" db="EMBL/GenBank/DDBJ databases">
        <title>Jejuicoccus antrihumi gen. nov., sp. nov., a new member of the family Dermacoccaceae isolated from a cave.</title>
        <authorList>
            <person name="Schumann P."/>
            <person name="Kim I.S."/>
        </authorList>
    </citation>
    <scope>NUCLEOTIDE SEQUENCE [LARGE SCALE GENOMIC DNA]</scope>
    <source>
        <strain evidence="2 3">C5-26</strain>
    </source>
</reference>